<feature type="transmembrane region" description="Helical" evidence="7">
    <location>
        <begin position="95"/>
        <end position="115"/>
    </location>
</feature>
<dbReference type="AlphaFoldDB" id="A0A109JU75"/>
<sequence length="364" mass="37733">MTELTDDPVYIALVNAAVQVPLLLVAVPAGTLASQFNRRSLLLAGHMSTVALLLIYAYATSRLPLTRWLLITMLFGLGTTASFAMALWQIVGPDLVAHASVSTATILISGSFNAARAIGPLIGATTIGLFGSTPTLLLSAFFVGGALILLSIPKSTATGLTAANPETPSPRISSNQHLSPTSLPPRTCQAALVSVCGSSVPALLPALVKGQYQNDVPTVLGLLTSFLGFGALCGIIASTIIHRHLGLGSILRLTAGMVFVLNAAIALPAPLWLLSVFTLAFGASWFLFGTSLNIAVRTEAPIALKSQLVARFLMTFYLGTAIGSVLWGALASHIGVHAALLAASVGNMIAVFVEAGSRPKRTRA</sequence>
<dbReference type="GO" id="GO:0005886">
    <property type="term" value="C:plasma membrane"/>
    <property type="evidence" value="ECO:0007669"/>
    <property type="project" value="UniProtKB-SubCell"/>
</dbReference>
<dbReference type="Gene3D" id="1.20.1250.20">
    <property type="entry name" value="MFS general substrate transporter like domains"/>
    <property type="match status" value="1"/>
</dbReference>
<accession>A0A109JU75</accession>
<evidence type="ECO:0000313" key="9">
    <source>
        <dbReference type="Proteomes" id="UP000057737"/>
    </source>
</evidence>
<evidence type="ECO:0000256" key="6">
    <source>
        <dbReference type="ARBA" id="ARBA00023136"/>
    </source>
</evidence>
<dbReference type="Proteomes" id="UP000057737">
    <property type="component" value="Unassembled WGS sequence"/>
</dbReference>
<feature type="transmembrane region" description="Helical" evidence="7">
    <location>
        <begin position="253"/>
        <end position="273"/>
    </location>
</feature>
<dbReference type="InterPro" id="IPR010290">
    <property type="entry name" value="TM_effector"/>
</dbReference>
<dbReference type="PANTHER" id="PTHR23513">
    <property type="entry name" value="INTEGRAL MEMBRANE EFFLUX PROTEIN-RELATED"/>
    <property type="match status" value="1"/>
</dbReference>
<evidence type="ECO:0008006" key="10">
    <source>
        <dbReference type="Google" id="ProtNLM"/>
    </source>
</evidence>
<proteinExistence type="predicted"/>
<feature type="transmembrane region" description="Helical" evidence="7">
    <location>
        <begin position="12"/>
        <end position="33"/>
    </location>
</feature>
<comment type="subcellular location">
    <subcellularLocation>
        <location evidence="1">Cell membrane</location>
        <topology evidence="1">Multi-pass membrane protein</topology>
    </subcellularLocation>
</comment>
<keyword evidence="9" id="KW-1185">Reference proteome</keyword>
<name>A0A109JU75_9BRAD</name>
<protein>
    <recommendedName>
        <fullName evidence="10">MFS transporter</fullName>
    </recommendedName>
</protein>
<evidence type="ECO:0000256" key="1">
    <source>
        <dbReference type="ARBA" id="ARBA00004651"/>
    </source>
</evidence>
<keyword evidence="6 7" id="KW-0472">Membrane</keyword>
<feature type="transmembrane region" description="Helical" evidence="7">
    <location>
        <begin position="334"/>
        <end position="353"/>
    </location>
</feature>
<feature type="transmembrane region" description="Helical" evidence="7">
    <location>
        <begin position="220"/>
        <end position="241"/>
    </location>
</feature>
<dbReference type="Pfam" id="PF05977">
    <property type="entry name" value="MFS_3"/>
    <property type="match status" value="1"/>
</dbReference>
<evidence type="ECO:0000313" key="8">
    <source>
        <dbReference type="EMBL" id="KWV55225.1"/>
    </source>
</evidence>
<keyword evidence="4 7" id="KW-0812">Transmembrane</keyword>
<feature type="transmembrane region" description="Helical" evidence="7">
    <location>
        <begin position="65"/>
        <end position="88"/>
    </location>
</feature>
<reference evidence="8 9" key="1">
    <citation type="submission" date="2015-11" db="EMBL/GenBank/DDBJ databases">
        <title>Draft Genome Sequence of the Strain BR 10303 (Bradyrhizobium sp.) isolated from nodules of Centrolobium paraense.</title>
        <authorList>
            <person name="Zelli J.E."/>
            <person name="Simoes-Araujo J.L."/>
            <person name="Barauna A.C."/>
            <person name="Silva K."/>
        </authorList>
    </citation>
    <scope>NUCLEOTIDE SEQUENCE [LARGE SCALE GENOMIC DNA]</scope>
    <source>
        <strain evidence="8 9">BR 10303</strain>
    </source>
</reference>
<dbReference type="SUPFAM" id="SSF103473">
    <property type="entry name" value="MFS general substrate transporter"/>
    <property type="match status" value="1"/>
</dbReference>
<dbReference type="EMBL" id="LNCU01000064">
    <property type="protein sequence ID" value="KWV55225.1"/>
    <property type="molecule type" value="Genomic_DNA"/>
</dbReference>
<keyword evidence="3" id="KW-1003">Cell membrane</keyword>
<evidence type="ECO:0000256" key="5">
    <source>
        <dbReference type="ARBA" id="ARBA00022989"/>
    </source>
</evidence>
<gene>
    <name evidence="8" type="ORF">AS156_06025</name>
</gene>
<dbReference type="InterPro" id="IPR036259">
    <property type="entry name" value="MFS_trans_sf"/>
</dbReference>
<keyword evidence="5 7" id="KW-1133">Transmembrane helix</keyword>
<evidence type="ECO:0000256" key="7">
    <source>
        <dbReference type="SAM" id="Phobius"/>
    </source>
</evidence>
<organism evidence="8 9">
    <name type="scientific">Bradyrhizobium macuxiense</name>
    <dbReference type="NCBI Taxonomy" id="1755647"/>
    <lineage>
        <taxon>Bacteria</taxon>
        <taxon>Pseudomonadati</taxon>
        <taxon>Pseudomonadota</taxon>
        <taxon>Alphaproteobacteria</taxon>
        <taxon>Hyphomicrobiales</taxon>
        <taxon>Nitrobacteraceae</taxon>
        <taxon>Bradyrhizobium</taxon>
    </lineage>
</organism>
<feature type="transmembrane region" description="Helical" evidence="7">
    <location>
        <begin position="308"/>
        <end position="328"/>
    </location>
</feature>
<keyword evidence="2" id="KW-0813">Transport</keyword>
<feature type="transmembrane region" description="Helical" evidence="7">
    <location>
        <begin position="40"/>
        <end position="59"/>
    </location>
</feature>
<dbReference type="CDD" id="cd06173">
    <property type="entry name" value="MFS_MefA_like"/>
    <property type="match status" value="1"/>
</dbReference>
<evidence type="ECO:0000256" key="3">
    <source>
        <dbReference type="ARBA" id="ARBA00022475"/>
    </source>
</evidence>
<comment type="caution">
    <text evidence="8">The sequence shown here is derived from an EMBL/GenBank/DDBJ whole genome shotgun (WGS) entry which is preliminary data.</text>
</comment>
<feature type="transmembrane region" description="Helical" evidence="7">
    <location>
        <begin position="279"/>
        <end position="296"/>
    </location>
</feature>
<feature type="transmembrane region" description="Helical" evidence="7">
    <location>
        <begin position="127"/>
        <end position="150"/>
    </location>
</feature>
<evidence type="ECO:0000256" key="2">
    <source>
        <dbReference type="ARBA" id="ARBA00022448"/>
    </source>
</evidence>
<dbReference type="PANTHER" id="PTHR23513:SF6">
    <property type="entry name" value="MAJOR FACILITATOR SUPERFAMILY ASSOCIATED DOMAIN-CONTAINING PROTEIN"/>
    <property type="match status" value="1"/>
</dbReference>
<evidence type="ECO:0000256" key="4">
    <source>
        <dbReference type="ARBA" id="ARBA00022692"/>
    </source>
</evidence>